<organism evidence="2 3">
    <name type="scientific">Ficus carica</name>
    <name type="common">Common fig</name>
    <dbReference type="NCBI Taxonomy" id="3494"/>
    <lineage>
        <taxon>Eukaryota</taxon>
        <taxon>Viridiplantae</taxon>
        <taxon>Streptophyta</taxon>
        <taxon>Embryophyta</taxon>
        <taxon>Tracheophyta</taxon>
        <taxon>Spermatophyta</taxon>
        <taxon>Magnoliopsida</taxon>
        <taxon>eudicotyledons</taxon>
        <taxon>Gunneridae</taxon>
        <taxon>Pentapetalae</taxon>
        <taxon>rosids</taxon>
        <taxon>fabids</taxon>
        <taxon>Rosales</taxon>
        <taxon>Moraceae</taxon>
        <taxon>Ficeae</taxon>
        <taxon>Ficus</taxon>
    </lineage>
</organism>
<gene>
    <name evidence="2" type="ORF">TIFTF001_018495</name>
</gene>
<evidence type="ECO:0000313" key="3">
    <source>
        <dbReference type="Proteomes" id="UP001187192"/>
    </source>
</evidence>
<evidence type="ECO:0000313" key="2">
    <source>
        <dbReference type="EMBL" id="GMN49344.1"/>
    </source>
</evidence>
<keyword evidence="3" id="KW-1185">Reference proteome</keyword>
<protein>
    <submittedName>
        <fullName evidence="2">Uncharacterized protein</fullName>
    </submittedName>
</protein>
<accession>A0AA88DJ85</accession>
<dbReference type="InterPro" id="IPR044171">
    <property type="entry name" value="LAX2-like"/>
</dbReference>
<feature type="region of interest" description="Disordered" evidence="1">
    <location>
        <begin position="1"/>
        <end position="23"/>
    </location>
</feature>
<feature type="region of interest" description="Disordered" evidence="1">
    <location>
        <begin position="132"/>
        <end position="173"/>
    </location>
</feature>
<dbReference type="Proteomes" id="UP001187192">
    <property type="component" value="Unassembled WGS sequence"/>
</dbReference>
<dbReference type="PANTHER" id="PTHR47290">
    <property type="entry name" value="RING FINGER PROTEIN"/>
    <property type="match status" value="1"/>
</dbReference>
<evidence type="ECO:0000256" key="1">
    <source>
        <dbReference type="SAM" id="MobiDB-lite"/>
    </source>
</evidence>
<dbReference type="AlphaFoldDB" id="A0AA88DJ85"/>
<sequence>MENRHRRGQQAEAADQTRKVPEAPAMTMVPAQNLISKQQQHNNHLFRHLHHHKGIISSSPSSSGADLYYGGCGGGTITNEYTTDESLFGGLTMSRKLTPQGYDYCSPTDQSCVGSDNLVVGDHQQYHQYPMADDQDESRTNSLNNDAASTNSLKEEVGGGGVQDLPERESDDHEGWLQLSIGGHTGITQQNKTPPPPPPPPHHHPDDDHQVLLEPAAFRRGGGRNAIELELLPSGGAGIRSSASTAMFEGASHDHLHHQHHQIGGIPSRGPTMTNFGSGTNFSTTSLMYFQQYYPGSSSTSNFPRHQEAVNNWTFRPLIAHHPHPQYHVSASSSASPSSSLLMPLPPHQLGSTPTPTLTTSTSYLARHFQLQPPAVDAATAAGPSVDFRVVNPPRRPHSGIWFMLQASQNQAKEPFLPQISKSFLRIK</sequence>
<proteinExistence type="predicted"/>
<dbReference type="PANTHER" id="PTHR47290:SF4">
    <property type="entry name" value="RING FINGER PROTEIN"/>
    <property type="match status" value="1"/>
</dbReference>
<dbReference type="EMBL" id="BTGU01000030">
    <property type="protein sequence ID" value="GMN49344.1"/>
    <property type="molecule type" value="Genomic_DNA"/>
</dbReference>
<name>A0AA88DJ85_FICCA</name>
<feature type="region of interest" description="Disordered" evidence="1">
    <location>
        <begin position="185"/>
        <end position="209"/>
    </location>
</feature>
<comment type="caution">
    <text evidence="2">The sequence shown here is derived from an EMBL/GenBank/DDBJ whole genome shotgun (WGS) entry which is preliminary data.</text>
</comment>
<feature type="compositionally biased region" description="Polar residues" evidence="1">
    <location>
        <begin position="140"/>
        <end position="152"/>
    </location>
</feature>
<reference evidence="2" key="1">
    <citation type="submission" date="2023-07" db="EMBL/GenBank/DDBJ databases">
        <title>draft genome sequence of fig (Ficus carica).</title>
        <authorList>
            <person name="Takahashi T."/>
            <person name="Nishimura K."/>
        </authorList>
    </citation>
    <scope>NUCLEOTIDE SEQUENCE</scope>
</reference>